<evidence type="ECO:0000259" key="5">
    <source>
        <dbReference type="PROSITE" id="PS50089"/>
    </source>
</evidence>
<evidence type="ECO:0000256" key="2">
    <source>
        <dbReference type="ARBA" id="ARBA00022833"/>
    </source>
</evidence>
<feature type="domain" description="RING-type" evidence="5">
    <location>
        <begin position="303"/>
        <end position="343"/>
    </location>
</feature>
<keyword evidence="7" id="KW-1185">Reference proteome</keyword>
<evidence type="ECO:0000256" key="4">
    <source>
        <dbReference type="SAM" id="MobiDB-lite"/>
    </source>
</evidence>
<dbReference type="GO" id="GO:0008270">
    <property type="term" value="F:zinc ion binding"/>
    <property type="evidence" value="ECO:0007669"/>
    <property type="project" value="UniProtKB-KW"/>
</dbReference>
<dbReference type="InterPro" id="IPR001841">
    <property type="entry name" value="Znf_RING"/>
</dbReference>
<reference evidence="6" key="1">
    <citation type="submission" date="2022-11" db="UniProtKB">
        <authorList>
            <consortium name="EnsemblMetazoa"/>
        </authorList>
    </citation>
    <scope>IDENTIFICATION</scope>
</reference>
<accession>A0A914AGB0</accession>
<dbReference type="AlphaFoldDB" id="A0A914AGB0"/>
<dbReference type="PROSITE" id="PS50089">
    <property type="entry name" value="ZF_RING_2"/>
    <property type="match status" value="1"/>
</dbReference>
<dbReference type="EnsemblMetazoa" id="XM_038206491.1">
    <property type="protein sequence ID" value="XP_038062419.1"/>
    <property type="gene ID" value="LOC119732905"/>
</dbReference>
<dbReference type="InterPro" id="IPR013083">
    <property type="entry name" value="Znf_RING/FYVE/PHD"/>
</dbReference>
<feature type="region of interest" description="Disordered" evidence="4">
    <location>
        <begin position="243"/>
        <end position="265"/>
    </location>
</feature>
<dbReference type="OrthoDB" id="5986049at2759"/>
<dbReference type="GeneID" id="119732905"/>
<name>A0A914AGB0_PATMI</name>
<organism evidence="6 7">
    <name type="scientific">Patiria miniata</name>
    <name type="common">Bat star</name>
    <name type="synonym">Asterina miniata</name>
    <dbReference type="NCBI Taxonomy" id="46514"/>
    <lineage>
        <taxon>Eukaryota</taxon>
        <taxon>Metazoa</taxon>
        <taxon>Echinodermata</taxon>
        <taxon>Eleutherozoa</taxon>
        <taxon>Asterozoa</taxon>
        <taxon>Asteroidea</taxon>
        <taxon>Valvatacea</taxon>
        <taxon>Valvatida</taxon>
        <taxon>Asterinidae</taxon>
        <taxon>Patiria</taxon>
    </lineage>
</organism>
<protein>
    <recommendedName>
        <fullName evidence="5">RING-type domain-containing protein</fullName>
    </recommendedName>
</protein>
<keyword evidence="2" id="KW-0862">Zinc</keyword>
<sequence length="373" mass="40920">MDVTYDSDGGDFQDTGTFLVKGPDDDRLLKLKKVQMSCTTLGRIFKLVPDSIILYGSDDSVVVPCSSGTFDLSSFLTWKITGDALPNQAPKFNPFAFSTGGGSGGAEDFLPGPSKRYRNQKKSAHVAQGKFSSGTASGVHKEKSESSFTKNFVICEFSDGALLEIKSTTLSLCNDTTTRDIKRLLIQESDYFKACKSEGSVTLLDSKGLEIENTTATKGRTYWGTNRKIKAVRTSDWFKSKRKGLNLPTSTSSSSENESVRFREGSPPVTLQSLYKGVTKIEELVKDLSKSKSTDDIAAIFKCKICFETSKHPVLTTKCCLNVAGCYECIKKCDNMQSCILCRAVPDEYDPMGMYSEMPPVRGIYNLAGIDLK</sequence>
<evidence type="ECO:0000256" key="3">
    <source>
        <dbReference type="PROSITE-ProRule" id="PRU00175"/>
    </source>
</evidence>
<keyword evidence="1 3" id="KW-0479">Metal-binding</keyword>
<dbReference type="Gene3D" id="3.30.40.10">
    <property type="entry name" value="Zinc/RING finger domain, C3HC4 (zinc finger)"/>
    <property type="match status" value="1"/>
</dbReference>
<dbReference type="OMA" id="FREVHTE"/>
<evidence type="ECO:0000256" key="1">
    <source>
        <dbReference type="ARBA" id="ARBA00022771"/>
    </source>
</evidence>
<evidence type="ECO:0000313" key="7">
    <source>
        <dbReference type="Proteomes" id="UP000887568"/>
    </source>
</evidence>
<dbReference type="Proteomes" id="UP000887568">
    <property type="component" value="Unplaced"/>
</dbReference>
<keyword evidence="1 3" id="KW-0863">Zinc-finger</keyword>
<evidence type="ECO:0000313" key="6">
    <source>
        <dbReference type="EnsemblMetazoa" id="XP_038062419.1"/>
    </source>
</evidence>
<dbReference type="RefSeq" id="XP_038062419.1">
    <property type="nucleotide sequence ID" value="XM_038206491.1"/>
</dbReference>
<proteinExistence type="predicted"/>